<dbReference type="AlphaFoldDB" id="A0A838XW38"/>
<organism evidence="1 2">
    <name type="scientific">Stappia taiwanensis</name>
    <dbReference type="NCBI Taxonomy" id="992267"/>
    <lineage>
        <taxon>Bacteria</taxon>
        <taxon>Pseudomonadati</taxon>
        <taxon>Pseudomonadota</taxon>
        <taxon>Alphaproteobacteria</taxon>
        <taxon>Hyphomicrobiales</taxon>
        <taxon>Stappiaceae</taxon>
        <taxon>Stappia</taxon>
    </lineage>
</organism>
<accession>A0A838XW38</accession>
<dbReference type="Proteomes" id="UP000559404">
    <property type="component" value="Unassembled WGS sequence"/>
</dbReference>
<reference evidence="1 2" key="2">
    <citation type="submission" date="2020-08" db="EMBL/GenBank/DDBJ databases">
        <title>Stappia taiwanensis sp. nov., isolated from a coastal thermal spring.</title>
        <authorList>
            <person name="Kampfer P."/>
        </authorList>
    </citation>
    <scope>NUCLEOTIDE SEQUENCE [LARGE SCALE GENOMIC DNA]</scope>
    <source>
        <strain evidence="1 2">DSM 23284</strain>
    </source>
</reference>
<dbReference type="InterPro" id="IPR009367">
    <property type="entry name" value="Elm1-like"/>
</dbReference>
<evidence type="ECO:0000313" key="1">
    <source>
        <dbReference type="EMBL" id="MBA4611163.1"/>
    </source>
</evidence>
<dbReference type="EMBL" id="JACEON010000004">
    <property type="protein sequence ID" value="MBA4611163.1"/>
    <property type="molecule type" value="Genomic_DNA"/>
</dbReference>
<reference evidence="1 2" key="1">
    <citation type="submission" date="2020-07" db="EMBL/GenBank/DDBJ databases">
        <authorList>
            <person name="Li M."/>
        </authorList>
    </citation>
    <scope>NUCLEOTIDE SEQUENCE [LARGE SCALE GENOMIC DNA]</scope>
    <source>
        <strain evidence="1 2">DSM 23284</strain>
    </source>
</reference>
<dbReference type="PANTHER" id="PTHR33986">
    <property type="entry name" value="OS02G0535700 PROTEIN"/>
    <property type="match status" value="1"/>
</dbReference>
<dbReference type="Pfam" id="PF06258">
    <property type="entry name" value="Mito_fiss_Elm1"/>
    <property type="match status" value="1"/>
</dbReference>
<evidence type="ECO:0000313" key="2">
    <source>
        <dbReference type="Proteomes" id="UP000559404"/>
    </source>
</evidence>
<sequence length="333" mass="36837">MIEKHHESAPAMTDARVWIVTDGKAGDEAQCIGVADALQCGWELRQVAPRAPWRWLMPWGDIDPRDAPSRPGSPIAPPFPDIAIASGRRAVAYLRRIKRDSGDRTFTVFLKDPRIGTKAADLIWVAEHDELRGENVLVTATAPHRFSQERLSAARRDPLPDIAALPHPRVAVLVGGDSRHYRFNDTDITRFLAGIERLQAEGAHMMITGSRRTPQPLHDAIARFGRDPRHLMWDGSGENPLLQYLANADAVVATADSSNMIGEALASGRALHVFHPSGGHRKFDQFLEALARLDLVHPFPGPLKTITYDPIDSTPRIAAAIQWRYAAHKSRIG</sequence>
<dbReference type="PANTHER" id="PTHR33986:SF15">
    <property type="entry name" value="MITOCHONDRIAL FISSION PROTEIN ELM1"/>
    <property type="match status" value="1"/>
</dbReference>
<protein>
    <submittedName>
        <fullName evidence="1">Mitochondrial fission ELM1 family protein</fullName>
    </submittedName>
</protein>
<proteinExistence type="predicted"/>
<name>A0A838XW38_9HYPH</name>
<comment type="caution">
    <text evidence="1">The sequence shown here is derived from an EMBL/GenBank/DDBJ whole genome shotgun (WGS) entry which is preliminary data.</text>
</comment>
<gene>
    <name evidence="1" type="ORF">H1W37_05855</name>
</gene>
<keyword evidence="2" id="KW-1185">Reference proteome</keyword>
<dbReference type="SUPFAM" id="SSF53756">
    <property type="entry name" value="UDP-Glycosyltransferase/glycogen phosphorylase"/>
    <property type="match status" value="1"/>
</dbReference>